<comment type="caution">
    <text evidence="10">The sequence shown here is derived from an EMBL/GenBank/DDBJ whole genome shotgun (WGS) entry which is preliminary data.</text>
</comment>
<dbReference type="Pfam" id="PF16916">
    <property type="entry name" value="ZT_dimer"/>
    <property type="match status" value="1"/>
</dbReference>
<comment type="similarity">
    <text evidence="2">Belongs to the cation diffusion facilitator (CDF) transporter (TC 2.A.4) family.</text>
</comment>
<keyword evidence="4 7" id="KW-0812">Transmembrane</keyword>
<dbReference type="SUPFAM" id="SSF161111">
    <property type="entry name" value="Cation efflux protein transmembrane domain-like"/>
    <property type="match status" value="1"/>
</dbReference>
<dbReference type="PANTHER" id="PTHR43840:SF15">
    <property type="entry name" value="MITOCHONDRIAL METAL TRANSPORTER 1-RELATED"/>
    <property type="match status" value="1"/>
</dbReference>
<feature type="transmembrane region" description="Helical" evidence="7">
    <location>
        <begin position="178"/>
        <end position="200"/>
    </location>
</feature>
<evidence type="ECO:0000256" key="3">
    <source>
        <dbReference type="ARBA" id="ARBA00022448"/>
    </source>
</evidence>
<dbReference type="PANTHER" id="PTHR43840">
    <property type="entry name" value="MITOCHONDRIAL METAL TRANSPORTER 1-RELATED"/>
    <property type="match status" value="1"/>
</dbReference>
<feature type="transmembrane region" description="Helical" evidence="7">
    <location>
        <begin position="44"/>
        <end position="64"/>
    </location>
</feature>
<feature type="transmembrane region" description="Helical" evidence="7">
    <location>
        <begin position="115"/>
        <end position="135"/>
    </location>
</feature>
<dbReference type="RefSeq" id="WP_281448670.1">
    <property type="nucleotide sequence ID" value="NZ_JASBAO010000001.1"/>
</dbReference>
<comment type="subcellular location">
    <subcellularLocation>
        <location evidence="1">Membrane</location>
        <topology evidence="1">Multi-pass membrane protein</topology>
    </subcellularLocation>
</comment>
<evidence type="ECO:0000256" key="2">
    <source>
        <dbReference type="ARBA" id="ARBA00008114"/>
    </source>
</evidence>
<dbReference type="InterPro" id="IPR050291">
    <property type="entry name" value="CDF_Transporter"/>
</dbReference>
<feature type="transmembrane region" description="Helical" evidence="7">
    <location>
        <begin position="147"/>
        <end position="172"/>
    </location>
</feature>
<keyword evidence="11" id="KW-1185">Reference proteome</keyword>
<dbReference type="Gene3D" id="3.30.70.1350">
    <property type="entry name" value="Cation efflux protein, cytoplasmic domain"/>
    <property type="match status" value="1"/>
</dbReference>
<evidence type="ECO:0000256" key="1">
    <source>
        <dbReference type="ARBA" id="ARBA00004141"/>
    </source>
</evidence>
<dbReference type="InterPro" id="IPR027470">
    <property type="entry name" value="Cation_efflux_CTD"/>
</dbReference>
<feature type="domain" description="Cation efflux protein transmembrane" evidence="8">
    <location>
        <begin position="17"/>
        <end position="208"/>
    </location>
</feature>
<dbReference type="NCBIfam" id="TIGR01297">
    <property type="entry name" value="CDF"/>
    <property type="match status" value="1"/>
</dbReference>
<accession>A0ABT6Q385</accession>
<evidence type="ECO:0000256" key="7">
    <source>
        <dbReference type="SAM" id="Phobius"/>
    </source>
</evidence>
<proteinExistence type="inferred from homology"/>
<evidence type="ECO:0000259" key="8">
    <source>
        <dbReference type="Pfam" id="PF01545"/>
    </source>
</evidence>
<dbReference type="Pfam" id="PF01545">
    <property type="entry name" value="Cation_efflux"/>
    <property type="match status" value="1"/>
</dbReference>
<protein>
    <submittedName>
        <fullName evidence="10">Cation diffusion facilitator family transporter</fullName>
    </submittedName>
</protein>
<evidence type="ECO:0000313" key="10">
    <source>
        <dbReference type="EMBL" id="MDI2091581.1"/>
    </source>
</evidence>
<dbReference type="InterPro" id="IPR036837">
    <property type="entry name" value="Cation_efflux_CTD_sf"/>
</dbReference>
<dbReference type="InterPro" id="IPR027469">
    <property type="entry name" value="Cation_efflux_TMD_sf"/>
</dbReference>
<sequence>MILNVIQDKKILFSIGSIIISIVVLYLKYLAWYTTNSIAFYSDMLETLINVAAAIFGFIALLIAARPADADHPYGHHKAEYLSAAAEGLLVLITAILIFYESWQSWQHPRMPNAPFIGIIWNGSAGIINLIWSLILINAGKKLCSPALIAGGQHVLSDVWTTIGLIGGFILIPLLDLLYLDAILGFLIALNILRMGFHVIKEAIDGLMDKAPPPSTIEHIHKIVEQNAPEALEFHMMRFRKVGAVLFIDFHLVLPGNMNVYCAHQICDRIEYALKQSLGSVSINIHVEPEEEKKS</sequence>
<evidence type="ECO:0000313" key="11">
    <source>
        <dbReference type="Proteomes" id="UP001431634"/>
    </source>
</evidence>
<feature type="transmembrane region" description="Helical" evidence="7">
    <location>
        <begin position="12"/>
        <end position="32"/>
    </location>
</feature>
<reference evidence="10" key="1">
    <citation type="submission" date="2023-05" db="EMBL/GenBank/DDBJ databases">
        <title>Whole genome sequence of Commensalibacter sp.</title>
        <authorList>
            <person name="Charoenyingcharoen P."/>
            <person name="Yukphan P."/>
        </authorList>
    </citation>
    <scope>NUCLEOTIDE SEQUENCE</scope>
    <source>
        <strain evidence="10">TBRC 16381</strain>
    </source>
</reference>
<keyword evidence="5 7" id="KW-1133">Transmembrane helix</keyword>
<dbReference type="SUPFAM" id="SSF160240">
    <property type="entry name" value="Cation efflux protein cytoplasmic domain-like"/>
    <property type="match status" value="1"/>
</dbReference>
<dbReference type="EMBL" id="JASBAO010000001">
    <property type="protein sequence ID" value="MDI2091581.1"/>
    <property type="molecule type" value="Genomic_DNA"/>
</dbReference>
<name>A0ABT6Q385_9PROT</name>
<keyword evidence="6 7" id="KW-0472">Membrane</keyword>
<evidence type="ECO:0000259" key="9">
    <source>
        <dbReference type="Pfam" id="PF16916"/>
    </source>
</evidence>
<dbReference type="Proteomes" id="UP001431634">
    <property type="component" value="Unassembled WGS sequence"/>
</dbReference>
<evidence type="ECO:0000256" key="4">
    <source>
        <dbReference type="ARBA" id="ARBA00022692"/>
    </source>
</evidence>
<organism evidence="10 11">
    <name type="scientific">Commensalibacter oyaizuii</name>
    <dbReference type="NCBI Taxonomy" id="3043873"/>
    <lineage>
        <taxon>Bacteria</taxon>
        <taxon>Pseudomonadati</taxon>
        <taxon>Pseudomonadota</taxon>
        <taxon>Alphaproteobacteria</taxon>
        <taxon>Acetobacterales</taxon>
        <taxon>Acetobacteraceae</taxon>
    </lineage>
</organism>
<keyword evidence="3" id="KW-0813">Transport</keyword>
<dbReference type="InterPro" id="IPR002524">
    <property type="entry name" value="Cation_efflux"/>
</dbReference>
<evidence type="ECO:0000256" key="6">
    <source>
        <dbReference type="ARBA" id="ARBA00023136"/>
    </source>
</evidence>
<evidence type="ECO:0000256" key="5">
    <source>
        <dbReference type="ARBA" id="ARBA00022989"/>
    </source>
</evidence>
<feature type="domain" description="Cation efflux protein cytoplasmic" evidence="9">
    <location>
        <begin position="212"/>
        <end position="290"/>
    </location>
</feature>
<dbReference type="InterPro" id="IPR058533">
    <property type="entry name" value="Cation_efflux_TM"/>
</dbReference>
<gene>
    <name evidence="10" type="ORF">QJV27_09420</name>
</gene>
<dbReference type="Gene3D" id="1.20.1510.10">
    <property type="entry name" value="Cation efflux protein transmembrane domain"/>
    <property type="match status" value="1"/>
</dbReference>
<feature type="transmembrane region" description="Helical" evidence="7">
    <location>
        <begin position="84"/>
        <end position="103"/>
    </location>
</feature>